<evidence type="ECO:0000256" key="3">
    <source>
        <dbReference type="ARBA" id="ARBA00022989"/>
    </source>
</evidence>
<feature type="transmembrane region" description="Helical" evidence="6">
    <location>
        <begin position="393"/>
        <end position="414"/>
    </location>
</feature>
<evidence type="ECO:0000256" key="4">
    <source>
        <dbReference type="ARBA" id="ARBA00023136"/>
    </source>
</evidence>
<evidence type="ECO:0000313" key="7">
    <source>
        <dbReference type="EMBL" id="KAF2238372.1"/>
    </source>
</evidence>
<evidence type="ECO:0000256" key="6">
    <source>
        <dbReference type="SAM" id="Phobius"/>
    </source>
</evidence>
<dbReference type="Gene3D" id="1.20.58.340">
    <property type="entry name" value="Magnesium transport protein CorA, transmembrane region"/>
    <property type="match status" value="1"/>
</dbReference>
<proteinExistence type="predicted"/>
<keyword evidence="3 6" id="KW-1133">Transmembrane helix</keyword>
<evidence type="ECO:0000256" key="1">
    <source>
        <dbReference type="ARBA" id="ARBA00004651"/>
    </source>
</evidence>
<evidence type="ECO:0000313" key="8">
    <source>
        <dbReference type="Proteomes" id="UP000800092"/>
    </source>
</evidence>
<gene>
    <name evidence="7" type="ORF">EV356DRAFT_507477</name>
</gene>
<dbReference type="AlphaFoldDB" id="A0A6A6HKG6"/>
<dbReference type="GO" id="GO:0015095">
    <property type="term" value="F:magnesium ion transmembrane transporter activity"/>
    <property type="evidence" value="ECO:0007669"/>
    <property type="project" value="TreeGrafter"/>
</dbReference>
<keyword evidence="8" id="KW-1185">Reference proteome</keyword>
<dbReference type="GO" id="GO:0005886">
    <property type="term" value="C:plasma membrane"/>
    <property type="evidence" value="ECO:0007669"/>
    <property type="project" value="UniProtKB-SubCell"/>
</dbReference>
<dbReference type="PANTHER" id="PTHR46494:SF1">
    <property type="entry name" value="CORA FAMILY METAL ION TRANSPORTER (EUROFUNG)"/>
    <property type="match status" value="1"/>
</dbReference>
<evidence type="ECO:0000256" key="2">
    <source>
        <dbReference type="ARBA" id="ARBA00022692"/>
    </source>
</evidence>
<keyword evidence="5" id="KW-0175">Coiled coil</keyword>
<dbReference type="SUPFAM" id="SSF144083">
    <property type="entry name" value="Magnesium transport protein CorA, transmembrane region"/>
    <property type="match status" value="1"/>
</dbReference>
<keyword evidence="4 6" id="KW-0472">Membrane</keyword>
<protein>
    <recommendedName>
        <fullName evidence="9">Cora-domain-containing protein</fullName>
    </recommendedName>
</protein>
<comment type="subcellular location">
    <subcellularLocation>
        <location evidence="1">Cell membrane</location>
        <topology evidence="1">Multi-pass membrane protein</topology>
    </subcellularLocation>
</comment>
<dbReference type="EMBL" id="ML991776">
    <property type="protein sequence ID" value="KAF2238372.1"/>
    <property type="molecule type" value="Genomic_DNA"/>
</dbReference>
<dbReference type="InterPro" id="IPR002523">
    <property type="entry name" value="MgTranspt_CorA/ZnTranspt_ZntB"/>
</dbReference>
<organism evidence="7 8">
    <name type="scientific">Viridothelium virens</name>
    <name type="common">Speckled blister lichen</name>
    <name type="synonym">Trypethelium virens</name>
    <dbReference type="NCBI Taxonomy" id="1048519"/>
    <lineage>
        <taxon>Eukaryota</taxon>
        <taxon>Fungi</taxon>
        <taxon>Dikarya</taxon>
        <taxon>Ascomycota</taxon>
        <taxon>Pezizomycotina</taxon>
        <taxon>Dothideomycetes</taxon>
        <taxon>Dothideomycetes incertae sedis</taxon>
        <taxon>Trypetheliales</taxon>
        <taxon>Trypetheliaceae</taxon>
        <taxon>Viridothelium</taxon>
    </lineage>
</organism>
<dbReference type="GO" id="GO:0000287">
    <property type="term" value="F:magnesium ion binding"/>
    <property type="evidence" value="ECO:0007669"/>
    <property type="project" value="TreeGrafter"/>
</dbReference>
<dbReference type="OrthoDB" id="3231000at2759"/>
<accession>A0A6A6HKG6</accession>
<keyword evidence="2 6" id="KW-0812">Transmembrane</keyword>
<evidence type="ECO:0008006" key="9">
    <source>
        <dbReference type="Google" id="ProtNLM"/>
    </source>
</evidence>
<dbReference type="GO" id="GO:0050897">
    <property type="term" value="F:cobalt ion binding"/>
    <property type="evidence" value="ECO:0007669"/>
    <property type="project" value="TreeGrafter"/>
</dbReference>
<evidence type="ECO:0000256" key="5">
    <source>
        <dbReference type="SAM" id="Coils"/>
    </source>
</evidence>
<dbReference type="Proteomes" id="UP000800092">
    <property type="component" value="Unassembled WGS sequence"/>
</dbReference>
<dbReference type="GO" id="GO:0015087">
    <property type="term" value="F:cobalt ion transmembrane transporter activity"/>
    <property type="evidence" value="ECO:0007669"/>
    <property type="project" value="TreeGrafter"/>
</dbReference>
<dbReference type="Pfam" id="PF01544">
    <property type="entry name" value="CorA"/>
    <property type="match status" value="1"/>
</dbReference>
<feature type="transmembrane region" description="Helical" evidence="6">
    <location>
        <begin position="367"/>
        <end position="386"/>
    </location>
</feature>
<dbReference type="InterPro" id="IPR045863">
    <property type="entry name" value="CorA_TM1_TM2"/>
</dbReference>
<sequence>MIFLRGVPSPQWLNQLGASLDIDPEFFYRHIEVSPAFLPQSDSLHQSYLPPSPTTRNIFELRICNTGSWEPNHSRIALSELRRSSHDSMHQNLENFINWRHVSLGDSIVRRFSVHDLYCFTIEQKITVEVIFHTQQWAAIVWLDAGNDLGVSSVGPWLEGSASATHSIRLHPIYQHRDRIALSSYVHTQANNEGSQTDQNGTLKLPQTVNHLHNNYGRLLKSDVMEKDAFYALNELFHFSAASVDQYLALLEDKVGRITIDQPVSGLSELLMAKAIVDDYRRSVRETLHIVRCRGASNWPRVKEERWAQKAERSAKELESRYERLLQRCEDLSEQCGSGITLLADNRAKDQSQQAIEQTDKVAKLTFLAYIFVPLSFTASFFGMNFKELGQHLSLYTFFITSSTVLFISLVVMYCDLKKCFEKLWHALAHLWRLDIVRRSTTRQTDKLFEA</sequence>
<feature type="coiled-coil region" evidence="5">
    <location>
        <begin position="308"/>
        <end position="335"/>
    </location>
</feature>
<reference evidence="7" key="1">
    <citation type="journal article" date="2020" name="Stud. Mycol.">
        <title>101 Dothideomycetes genomes: a test case for predicting lifestyles and emergence of pathogens.</title>
        <authorList>
            <person name="Haridas S."/>
            <person name="Albert R."/>
            <person name="Binder M."/>
            <person name="Bloem J."/>
            <person name="Labutti K."/>
            <person name="Salamov A."/>
            <person name="Andreopoulos B."/>
            <person name="Baker S."/>
            <person name="Barry K."/>
            <person name="Bills G."/>
            <person name="Bluhm B."/>
            <person name="Cannon C."/>
            <person name="Castanera R."/>
            <person name="Culley D."/>
            <person name="Daum C."/>
            <person name="Ezra D."/>
            <person name="Gonzalez J."/>
            <person name="Henrissat B."/>
            <person name="Kuo A."/>
            <person name="Liang C."/>
            <person name="Lipzen A."/>
            <person name="Lutzoni F."/>
            <person name="Magnuson J."/>
            <person name="Mondo S."/>
            <person name="Nolan M."/>
            <person name="Ohm R."/>
            <person name="Pangilinan J."/>
            <person name="Park H.-J."/>
            <person name="Ramirez L."/>
            <person name="Alfaro M."/>
            <person name="Sun H."/>
            <person name="Tritt A."/>
            <person name="Yoshinaga Y."/>
            <person name="Zwiers L.-H."/>
            <person name="Turgeon B."/>
            <person name="Goodwin S."/>
            <person name="Spatafora J."/>
            <person name="Crous P."/>
            <person name="Grigoriev I."/>
        </authorList>
    </citation>
    <scope>NUCLEOTIDE SEQUENCE</scope>
    <source>
        <strain evidence="7">Tuck. ex Michener</strain>
    </source>
</reference>
<name>A0A6A6HKG6_VIRVR</name>
<dbReference type="PANTHER" id="PTHR46494">
    <property type="entry name" value="CORA FAMILY METAL ION TRANSPORTER (EUROFUNG)"/>
    <property type="match status" value="1"/>
</dbReference>